<evidence type="ECO:0000256" key="5">
    <source>
        <dbReference type="ARBA" id="ARBA00022750"/>
    </source>
</evidence>
<evidence type="ECO:0000313" key="13">
    <source>
        <dbReference type="Proteomes" id="UP001139311"/>
    </source>
</evidence>
<feature type="active site" evidence="9">
    <location>
        <position position="139"/>
    </location>
</feature>
<dbReference type="Proteomes" id="UP001139311">
    <property type="component" value="Unassembled WGS sequence"/>
</dbReference>
<dbReference type="PANTHER" id="PTHR33695:SF1">
    <property type="entry name" value="LIPOPROTEIN SIGNAL PEPTIDASE"/>
    <property type="match status" value="1"/>
</dbReference>
<comment type="pathway">
    <text evidence="9">Protein modification; lipoprotein biosynthesis (signal peptide cleavage).</text>
</comment>
<dbReference type="GO" id="GO:0004190">
    <property type="term" value="F:aspartic-type endopeptidase activity"/>
    <property type="evidence" value="ECO:0007669"/>
    <property type="project" value="UniProtKB-UniRule"/>
</dbReference>
<evidence type="ECO:0000256" key="9">
    <source>
        <dbReference type="HAMAP-Rule" id="MF_00161"/>
    </source>
</evidence>
<evidence type="ECO:0000256" key="11">
    <source>
        <dbReference type="RuleBase" id="RU004181"/>
    </source>
</evidence>
<organism evidence="12 13">
    <name type="scientific">Roseicella aerolata</name>
    <dbReference type="NCBI Taxonomy" id="2883479"/>
    <lineage>
        <taxon>Bacteria</taxon>
        <taxon>Pseudomonadati</taxon>
        <taxon>Pseudomonadota</taxon>
        <taxon>Alphaproteobacteria</taxon>
        <taxon>Acetobacterales</taxon>
        <taxon>Roseomonadaceae</taxon>
        <taxon>Roseicella</taxon>
    </lineage>
</organism>
<keyword evidence="5 9" id="KW-0064">Aspartyl protease</keyword>
<keyword evidence="2 9" id="KW-1003">Cell membrane</keyword>
<keyword evidence="7 9" id="KW-1133">Transmembrane helix</keyword>
<evidence type="ECO:0000256" key="2">
    <source>
        <dbReference type="ARBA" id="ARBA00022475"/>
    </source>
</evidence>
<name>A0A9X1LAH6_9PROT</name>
<keyword evidence="4 9" id="KW-0812">Transmembrane</keyword>
<evidence type="ECO:0000256" key="8">
    <source>
        <dbReference type="ARBA" id="ARBA00023136"/>
    </source>
</evidence>
<evidence type="ECO:0000256" key="1">
    <source>
        <dbReference type="ARBA" id="ARBA00006139"/>
    </source>
</evidence>
<dbReference type="PROSITE" id="PS00855">
    <property type="entry name" value="SPASE_II"/>
    <property type="match status" value="1"/>
</dbReference>
<dbReference type="PRINTS" id="PR00781">
    <property type="entry name" value="LIPOSIGPTASE"/>
</dbReference>
<dbReference type="InterPro" id="IPR001872">
    <property type="entry name" value="Peptidase_A8"/>
</dbReference>
<comment type="caution">
    <text evidence="12">The sequence shown here is derived from an EMBL/GenBank/DDBJ whole genome shotgun (WGS) entry which is preliminary data.</text>
</comment>
<accession>A0A9X1LAH6</accession>
<comment type="subcellular location">
    <subcellularLocation>
        <location evidence="9">Cell membrane</location>
        <topology evidence="9">Multi-pass membrane protein</topology>
    </subcellularLocation>
</comment>
<reference evidence="12" key="1">
    <citation type="submission" date="2021-10" db="EMBL/GenBank/DDBJ databases">
        <title>Roseicella aerolatum sp. nov., isolated from aerosols of e-waste dismantling site.</title>
        <authorList>
            <person name="Qin T."/>
        </authorList>
    </citation>
    <scope>NUCLEOTIDE SEQUENCE</scope>
    <source>
        <strain evidence="12">GB24</strain>
    </source>
</reference>
<keyword evidence="13" id="KW-1185">Reference proteome</keyword>
<feature type="transmembrane region" description="Helical" evidence="9">
    <location>
        <begin position="21"/>
        <end position="42"/>
    </location>
</feature>
<keyword evidence="6 9" id="KW-0378">Hydrolase</keyword>
<comment type="similarity">
    <text evidence="1 9 11">Belongs to the peptidase A8 family.</text>
</comment>
<dbReference type="EMBL" id="JAJAQI010000007">
    <property type="protein sequence ID" value="MCB4821422.1"/>
    <property type="molecule type" value="Genomic_DNA"/>
</dbReference>
<dbReference type="HAMAP" id="MF_00161">
    <property type="entry name" value="LspA"/>
    <property type="match status" value="1"/>
</dbReference>
<dbReference type="PANTHER" id="PTHR33695">
    <property type="entry name" value="LIPOPROTEIN SIGNAL PEPTIDASE"/>
    <property type="match status" value="1"/>
</dbReference>
<dbReference type="Pfam" id="PF01252">
    <property type="entry name" value="Peptidase_A8"/>
    <property type="match status" value="1"/>
</dbReference>
<evidence type="ECO:0000256" key="7">
    <source>
        <dbReference type="ARBA" id="ARBA00022989"/>
    </source>
</evidence>
<protein>
    <recommendedName>
        <fullName evidence="9">Lipoprotein signal peptidase</fullName>
        <ecNumber evidence="9">3.4.23.36</ecNumber>
    </recommendedName>
    <alternativeName>
        <fullName evidence="9">Prolipoprotein signal peptidase</fullName>
    </alternativeName>
    <alternativeName>
        <fullName evidence="9">Signal peptidase II</fullName>
        <shortName evidence="9">SPase II</shortName>
    </alternativeName>
</protein>
<evidence type="ECO:0000256" key="4">
    <source>
        <dbReference type="ARBA" id="ARBA00022692"/>
    </source>
</evidence>
<dbReference type="AlphaFoldDB" id="A0A9X1LAH6"/>
<evidence type="ECO:0000313" key="12">
    <source>
        <dbReference type="EMBL" id="MCB4821422.1"/>
    </source>
</evidence>
<dbReference type="NCBIfam" id="TIGR00077">
    <property type="entry name" value="lspA"/>
    <property type="match status" value="1"/>
</dbReference>
<keyword evidence="8 9" id="KW-0472">Membrane</keyword>
<feature type="transmembrane region" description="Helical" evidence="9">
    <location>
        <begin position="85"/>
        <end position="105"/>
    </location>
</feature>
<gene>
    <name evidence="9 12" type="primary">lspA</name>
    <name evidence="12" type="ORF">LHA35_06720</name>
</gene>
<feature type="transmembrane region" description="Helical" evidence="9">
    <location>
        <begin position="112"/>
        <end position="129"/>
    </location>
</feature>
<comment type="function">
    <text evidence="9 10">This protein specifically catalyzes the removal of signal peptides from prolipoproteins.</text>
</comment>
<evidence type="ECO:0000256" key="3">
    <source>
        <dbReference type="ARBA" id="ARBA00022670"/>
    </source>
</evidence>
<feature type="transmembrane region" description="Helical" evidence="9">
    <location>
        <begin position="149"/>
        <end position="173"/>
    </location>
</feature>
<dbReference type="GO" id="GO:0005886">
    <property type="term" value="C:plasma membrane"/>
    <property type="evidence" value="ECO:0007669"/>
    <property type="project" value="UniProtKB-SubCell"/>
</dbReference>
<dbReference type="EC" id="3.4.23.36" evidence="9"/>
<dbReference type="RefSeq" id="WP_226606108.1">
    <property type="nucleotide sequence ID" value="NZ_JAJAQI010000007.1"/>
</dbReference>
<keyword evidence="3 9" id="KW-0645">Protease</keyword>
<evidence type="ECO:0000256" key="10">
    <source>
        <dbReference type="RuleBase" id="RU000594"/>
    </source>
</evidence>
<proteinExistence type="inferred from homology"/>
<sequence length="179" mass="19046">MSDAAPAGTQGAAVLPARAGLRLGLVVAALLLLADQASKWWILEGLRLPELRNLPLLEAGPFGLDFTMVWNRGVTFGLLSGDGPLNHLMLALLAAVIAGFLLRWLAKAETRLVAVALGAIIGGAIGNVIDRLRFGAVVDFIRAHAWGWNWYVFNIADAAIVCGVVVLLADALFRRPTQS</sequence>
<dbReference type="GO" id="GO:0006508">
    <property type="term" value="P:proteolysis"/>
    <property type="evidence" value="ECO:0007669"/>
    <property type="project" value="UniProtKB-KW"/>
</dbReference>
<evidence type="ECO:0000256" key="6">
    <source>
        <dbReference type="ARBA" id="ARBA00022801"/>
    </source>
</evidence>
<comment type="catalytic activity">
    <reaction evidence="9 10">
        <text>Release of signal peptides from bacterial membrane prolipoproteins. Hydrolyzes -Xaa-Yaa-Zaa-|-(S,diacylglyceryl)Cys-, in which Xaa is hydrophobic (preferably Leu), and Yaa (Ala or Ser) and Zaa (Gly or Ala) have small, neutral side chains.</text>
        <dbReference type="EC" id="3.4.23.36"/>
    </reaction>
</comment>
<feature type="active site" evidence="9">
    <location>
        <position position="157"/>
    </location>
</feature>